<dbReference type="InterPro" id="IPR017896">
    <property type="entry name" value="4Fe4S_Fe-S-bd"/>
</dbReference>
<keyword evidence="1" id="KW-0479">Metal-binding</keyword>
<dbReference type="PANTHER" id="PTHR43366">
    <property type="entry name" value="PYRUVATE SYNTHASE SUBUNIT PORC"/>
    <property type="match status" value="1"/>
</dbReference>
<dbReference type="InterPro" id="IPR002869">
    <property type="entry name" value="Pyrv_flavodox_OxRed_cen"/>
</dbReference>
<evidence type="ECO:0000313" key="6">
    <source>
        <dbReference type="EMBL" id="HGZ12094.1"/>
    </source>
</evidence>
<dbReference type="NCBIfam" id="TIGR02179">
    <property type="entry name" value="PorD_KorD"/>
    <property type="match status" value="1"/>
</dbReference>
<accession>A0A7C5AM65</accession>
<dbReference type="SUPFAM" id="SSF54862">
    <property type="entry name" value="4Fe-4S ferredoxins"/>
    <property type="match status" value="1"/>
</dbReference>
<evidence type="ECO:0000256" key="4">
    <source>
        <dbReference type="ARBA" id="ARBA00023014"/>
    </source>
</evidence>
<dbReference type="InterPro" id="IPR051626">
    <property type="entry name" value="Oxidoreductase_gamma_subunit"/>
</dbReference>
<evidence type="ECO:0000256" key="3">
    <source>
        <dbReference type="ARBA" id="ARBA00023004"/>
    </source>
</evidence>
<name>A0A7C5AM65_9BACT</name>
<dbReference type="GO" id="GO:0046872">
    <property type="term" value="F:metal ion binding"/>
    <property type="evidence" value="ECO:0007669"/>
    <property type="project" value="UniProtKB-KW"/>
</dbReference>
<protein>
    <recommendedName>
        <fullName evidence="5">4Fe-4S ferredoxin-type domain-containing protein</fullName>
    </recommendedName>
</protein>
<dbReference type="Gene3D" id="3.40.920.10">
    <property type="entry name" value="Pyruvate-ferredoxin oxidoreductase, PFOR, domain III"/>
    <property type="match status" value="1"/>
</dbReference>
<dbReference type="PROSITE" id="PS51379">
    <property type="entry name" value="4FE4S_FER_2"/>
    <property type="match status" value="2"/>
</dbReference>
<dbReference type="AlphaFoldDB" id="A0A7C5AM65"/>
<dbReference type="PROSITE" id="PS00198">
    <property type="entry name" value="4FE4S_FER_1"/>
    <property type="match status" value="1"/>
</dbReference>
<comment type="caution">
    <text evidence="6">The sequence shown here is derived from an EMBL/GenBank/DDBJ whole genome shotgun (WGS) entry which is preliminary data.</text>
</comment>
<keyword evidence="2" id="KW-0560">Oxidoreductase</keyword>
<dbReference type="GO" id="GO:0016625">
    <property type="term" value="F:oxidoreductase activity, acting on the aldehyde or oxo group of donors, iron-sulfur protein as acceptor"/>
    <property type="evidence" value="ECO:0007669"/>
    <property type="project" value="InterPro"/>
</dbReference>
<dbReference type="Pfam" id="PF01558">
    <property type="entry name" value="POR"/>
    <property type="match status" value="1"/>
</dbReference>
<dbReference type="SUPFAM" id="SSF53323">
    <property type="entry name" value="Pyruvate-ferredoxin oxidoreductase, PFOR, domain III"/>
    <property type="match status" value="1"/>
</dbReference>
<reference evidence="6" key="1">
    <citation type="journal article" date="2020" name="mSystems">
        <title>Genome- and Community-Level Interaction Insights into Carbon Utilization and Element Cycling Functions of Hydrothermarchaeota in Hydrothermal Sediment.</title>
        <authorList>
            <person name="Zhou Z."/>
            <person name="Liu Y."/>
            <person name="Xu W."/>
            <person name="Pan J."/>
            <person name="Luo Z.H."/>
            <person name="Li M."/>
        </authorList>
    </citation>
    <scope>NUCLEOTIDE SEQUENCE [LARGE SCALE GENOMIC DNA]</scope>
    <source>
        <strain evidence="6">SpSt-853</strain>
    </source>
</reference>
<keyword evidence="3" id="KW-0408">Iron</keyword>
<dbReference type="Pfam" id="PF00037">
    <property type="entry name" value="Fer4"/>
    <property type="match status" value="1"/>
</dbReference>
<dbReference type="Gene3D" id="3.30.70.20">
    <property type="match status" value="1"/>
</dbReference>
<feature type="domain" description="4Fe-4S ferredoxin-type" evidence="5">
    <location>
        <begin position="269"/>
        <end position="298"/>
    </location>
</feature>
<gene>
    <name evidence="6" type="ORF">ENW48_07745</name>
</gene>
<feature type="domain" description="4Fe-4S ferredoxin-type" evidence="5">
    <location>
        <begin position="238"/>
        <end position="268"/>
    </location>
</feature>
<dbReference type="EMBL" id="DTKJ01000055">
    <property type="protein sequence ID" value="HGZ12094.1"/>
    <property type="molecule type" value="Genomic_DNA"/>
</dbReference>
<sequence length="305" mass="33629">MYRIRMHGRGGQGIKTAGRLLGSAFFLAGFEVQDAPRYGAERRGAPIFAYVRASRNPIRERGVIRRPDLVIVADDTLLSTMAGEVLAGASSHTVLFLKSRQSPQVWKERLKFPGQVLVLPLSPESFALEPKLRGTALVGGAARLTGVIPREALVQAARMELAPLGQTIFEENLQAALWAYEALGAYEGWVTEAPEPQAKFYEKPHWIDLPLDEGARAAPDIFAPATSELVPTGLWRTWRPVLDREQCRRCVWICSTLCPDSVIKANAEGYPEIDYQHCKGCLICLTSCPAHAIRAVPEEETQALP</sequence>
<evidence type="ECO:0000256" key="1">
    <source>
        <dbReference type="ARBA" id="ARBA00022723"/>
    </source>
</evidence>
<organism evidence="6">
    <name type="scientific">Desulfobacca acetoxidans</name>
    <dbReference type="NCBI Taxonomy" id="60893"/>
    <lineage>
        <taxon>Bacteria</taxon>
        <taxon>Pseudomonadati</taxon>
        <taxon>Thermodesulfobacteriota</taxon>
        <taxon>Desulfobaccia</taxon>
        <taxon>Desulfobaccales</taxon>
        <taxon>Desulfobaccaceae</taxon>
        <taxon>Desulfobacca</taxon>
    </lineage>
</organism>
<dbReference type="GO" id="GO:0051539">
    <property type="term" value="F:4 iron, 4 sulfur cluster binding"/>
    <property type="evidence" value="ECO:0007669"/>
    <property type="project" value="InterPro"/>
</dbReference>
<dbReference type="PANTHER" id="PTHR43366:SF1">
    <property type="entry name" value="PYRUVATE SYNTHASE SUBUNIT PORC"/>
    <property type="match status" value="1"/>
</dbReference>
<evidence type="ECO:0000256" key="2">
    <source>
        <dbReference type="ARBA" id="ARBA00023002"/>
    </source>
</evidence>
<evidence type="ECO:0000259" key="5">
    <source>
        <dbReference type="PROSITE" id="PS51379"/>
    </source>
</evidence>
<dbReference type="InterPro" id="IPR017900">
    <property type="entry name" value="4Fe4S_Fe_S_CS"/>
</dbReference>
<keyword evidence="4" id="KW-0411">Iron-sulfur</keyword>
<dbReference type="NCBIfam" id="TIGR02175">
    <property type="entry name" value="PorC_KorC"/>
    <property type="match status" value="1"/>
</dbReference>
<dbReference type="InterPro" id="IPR011898">
    <property type="entry name" value="PorD_KorD"/>
</dbReference>
<proteinExistence type="predicted"/>
<dbReference type="InterPro" id="IPR011894">
    <property type="entry name" value="PorC_KorC"/>
</dbReference>
<dbReference type="InterPro" id="IPR019752">
    <property type="entry name" value="Pyrv/ketoisovalerate_OxRed_cat"/>
</dbReference>